<feature type="domain" description="Nephrocystin 3-like N-terminal" evidence="2">
    <location>
        <begin position="276"/>
        <end position="405"/>
    </location>
</feature>
<accession>A0A561SDA8</accession>
<keyword evidence="4" id="KW-1185">Reference proteome</keyword>
<comment type="caution">
    <text evidence="3">The sequence shown here is derived from an EMBL/GenBank/DDBJ whole genome shotgun (WGS) entry which is preliminary data.</text>
</comment>
<dbReference type="InterPro" id="IPR009003">
    <property type="entry name" value="Peptidase_S1_PA"/>
</dbReference>
<dbReference type="InterPro" id="IPR027417">
    <property type="entry name" value="P-loop_NTPase"/>
</dbReference>
<keyword evidence="1" id="KW-0677">Repeat</keyword>
<dbReference type="Gene3D" id="1.25.40.10">
    <property type="entry name" value="Tetratricopeptide repeat domain"/>
    <property type="match status" value="1"/>
</dbReference>
<dbReference type="EMBL" id="VIWT01000006">
    <property type="protein sequence ID" value="TWF72852.1"/>
    <property type="molecule type" value="Genomic_DNA"/>
</dbReference>
<dbReference type="Gene3D" id="2.40.10.10">
    <property type="entry name" value="Trypsin-like serine proteases"/>
    <property type="match status" value="1"/>
</dbReference>
<dbReference type="InterPro" id="IPR056884">
    <property type="entry name" value="NPHP3-like_N"/>
</dbReference>
<reference evidence="3 4" key="1">
    <citation type="submission" date="2019-06" db="EMBL/GenBank/DDBJ databases">
        <title>Sequencing the genomes of 1000 actinobacteria strains.</title>
        <authorList>
            <person name="Klenk H.-P."/>
        </authorList>
    </citation>
    <scope>NUCLEOTIDE SEQUENCE [LARGE SCALE GENOMIC DNA]</scope>
    <source>
        <strain evidence="3 4">DSM 44826</strain>
    </source>
</reference>
<evidence type="ECO:0000313" key="3">
    <source>
        <dbReference type="EMBL" id="TWF72852.1"/>
    </source>
</evidence>
<proteinExistence type="predicted"/>
<gene>
    <name evidence="3" type="ORF">FHX73_163</name>
</gene>
<protein>
    <submittedName>
        <fullName evidence="3">NACHT domain-containing protein</fullName>
    </submittedName>
</protein>
<evidence type="ECO:0000256" key="1">
    <source>
        <dbReference type="ARBA" id="ARBA00022737"/>
    </source>
</evidence>
<name>A0A561SDA8_9ACTN</name>
<dbReference type="Pfam" id="PF24883">
    <property type="entry name" value="NPHP3_N"/>
    <property type="match status" value="1"/>
</dbReference>
<dbReference type="Proteomes" id="UP000317940">
    <property type="component" value="Unassembled WGS sequence"/>
</dbReference>
<organism evidence="3 4">
    <name type="scientific">Kitasatospora viridis</name>
    <dbReference type="NCBI Taxonomy" id="281105"/>
    <lineage>
        <taxon>Bacteria</taxon>
        <taxon>Bacillati</taxon>
        <taxon>Actinomycetota</taxon>
        <taxon>Actinomycetes</taxon>
        <taxon>Kitasatosporales</taxon>
        <taxon>Streptomycetaceae</taxon>
        <taxon>Kitasatospora</taxon>
    </lineage>
</organism>
<evidence type="ECO:0000313" key="4">
    <source>
        <dbReference type="Proteomes" id="UP000317940"/>
    </source>
</evidence>
<dbReference type="SUPFAM" id="SSF52540">
    <property type="entry name" value="P-loop containing nucleoside triphosphate hydrolases"/>
    <property type="match status" value="1"/>
</dbReference>
<sequence>MMTGLQGTGLQIERVAEVIVEFTSGPRRRGSGYLVAPATVLTAAHVVAHAARVEVRFDSDRPGERTIEARTAFAHPGIDLAVLTLAEPAGSAATVSYGRIGEHDAPLYCSAAGFPYFKLRKDPDNSRYRDLEHIRAICSPLTNRREGTLELRVAAPAAGADGSPWEGMSGAAVLSGGLLVGVVRQHQVNDGPGRLAASRVDRWAEKLSASELDALTGLLGTTIDPPQLPEASRTAAAGRPAAGLRALLHDLVPDHLDDRSAELADLLDFCAGAEPYRWLQGPPWAGKTTLAAWFALHPPPGVVPVCYFVTSRQAGQADSADFTEQLIRQLAEIAGRDPEPDGTPANRDQQRRQLLRDAAARLARDGATLLLVVDGLDEDRSERSSIAALLPERPPANLRVLVTSRPRPGVPADLPGGHPLRHCPVTRLVATPAALGIEHDARYELGQALAGDTLDREILGLLTAARGTLTLADLRELTGREQFVVRGRLDSPFGRILRERGEPAGDSLVRGYLFAHETLFAAALDAFGPDLAPYRERIHAWAQRYRAAGWPPDSPWYLLRQYGRLAVGEQDAPLATDLATDPRRHDRLRAVTGSDQPALAEIAAVRQLISRQATPDLARLAALAAAHGLVSRRNSALPPEVPVMIARLGQPRRAEGLARSMTGPGRLDALVGVAQVLAEAGDGRVGELVREVQRVAADVGLYDPPSEALYRRDLLAAGAVALATTGEGAAAVALVAAAAEEEFPWGEYEYEDEEAGDDVVPGVRLRRRDFATALSLAAVAKALRPRDPGLAERALAFVEAAVEDRPVIARIRLLAALADAHAEADPARAAELVERIDQEVDLALDQAPSQHSPAAALAWGADDLLPVHPAAAARLARAAAEHAATLLQPPTRSDDDRILPFLSTLTRSGQVAEAEALAGRIAADEDPADAPPWAEDPDPSHLARVRASIWGVVAPGWVHSGVPERARAVVEHAFAPGQAPAEVLAEVSRAFAEAGDLPEAGRWAERIPDPRQRARALCAMAEHTLAQDREQALRLAEEALQASFQAASRDQDRLSDRRLAALTDALAACADFTAAGREARSIAGPFERTWALAALAVRCHERGAGPAAGEFADQARQEGEDESNRYDWESRTTALLTAGEALAHLGPSARLTRVLDLLAESEAWPAGGYVAALGAHDPIRVGALLDGYEHQLRAAEDPEVKIACCVDLLAMAGRLDPPRTRRLLELLAQATDEDPISHPVYWGASDPSYQALAALLLQRDFPQRARLLREGVDEYVSGRGASSYEPRLFGTLALIHAAHGEWAQAEEWADNVWENPADRAATRCALAMTVGGLRGPALTTPLLADGWLAQVRACIEAFAPLPPADDTRLARARGLLTDVLLGDEWHHALPALAQLAPDAVLAVRDVVLDHRGGAA</sequence>
<dbReference type="InterPro" id="IPR011990">
    <property type="entry name" value="TPR-like_helical_dom_sf"/>
</dbReference>
<dbReference type="Gene3D" id="3.40.50.300">
    <property type="entry name" value="P-loop containing nucleotide triphosphate hydrolases"/>
    <property type="match status" value="1"/>
</dbReference>
<evidence type="ECO:0000259" key="2">
    <source>
        <dbReference type="Pfam" id="PF24883"/>
    </source>
</evidence>
<dbReference type="InterPro" id="IPR043504">
    <property type="entry name" value="Peptidase_S1_PA_chymotrypsin"/>
</dbReference>
<dbReference type="Pfam" id="PF13365">
    <property type="entry name" value="Trypsin_2"/>
    <property type="match status" value="1"/>
</dbReference>
<dbReference type="SUPFAM" id="SSF50494">
    <property type="entry name" value="Trypsin-like serine proteases"/>
    <property type="match status" value="1"/>
</dbReference>